<sequence>MPKYVVRKGRDAFVYYETVVEAATPEEAQALAESTNYDGEWVATGEISEFDDYDIDEYDGVRRLEDGEIIEGFVNISVTGKERDAMLAGLRLLQVALARRDGDPPLRSILTRVGAHAGADLTRIDALCERINI</sequence>
<evidence type="ECO:0000313" key="1">
    <source>
        <dbReference type="EMBL" id="RJL15841.1"/>
    </source>
</evidence>
<organism evidence="1 2">
    <name type="scientific">Paracoccus siganidrum</name>
    <dbReference type="NCBI Taxonomy" id="1276757"/>
    <lineage>
        <taxon>Bacteria</taxon>
        <taxon>Pseudomonadati</taxon>
        <taxon>Pseudomonadota</taxon>
        <taxon>Alphaproteobacteria</taxon>
        <taxon>Rhodobacterales</taxon>
        <taxon>Paracoccaceae</taxon>
        <taxon>Paracoccus</taxon>
    </lineage>
</organism>
<accession>A0A419A708</accession>
<reference evidence="2" key="1">
    <citation type="submission" date="2018-09" db="EMBL/GenBank/DDBJ databases">
        <title>Paracoccus onubensis nov. sp. a moderate halophilic bacterium isolated from Gruta de las Maravillas (Aracena, Spain).</title>
        <authorList>
            <person name="Jurado V."/>
            <person name="Gutierrez-Patricio S."/>
            <person name="Gonzalez-Pimentel J.L."/>
            <person name="Miller A.Z."/>
            <person name="Laiz L."/>
            <person name="Saiz-Jimenez C."/>
        </authorList>
    </citation>
    <scope>NUCLEOTIDE SEQUENCE [LARGE SCALE GENOMIC DNA]</scope>
    <source>
        <strain evidence="2">DSM 26381</strain>
    </source>
</reference>
<comment type="caution">
    <text evidence="1">The sequence shown here is derived from an EMBL/GenBank/DDBJ whole genome shotgun (WGS) entry which is preliminary data.</text>
</comment>
<evidence type="ECO:0000313" key="2">
    <source>
        <dbReference type="Proteomes" id="UP000283587"/>
    </source>
</evidence>
<gene>
    <name evidence="1" type="ORF">D3P05_10505</name>
</gene>
<proteinExistence type="predicted"/>
<dbReference type="OrthoDB" id="8306793at2"/>
<name>A0A419A708_9RHOB</name>
<dbReference type="RefSeq" id="WP_119898148.1">
    <property type="nucleotide sequence ID" value="NZ_QNRC01000034.1"/>
</dbReference>
<keyword evidence="2" id="KW-1185">Reference proteome</keyword>
<dbReference type="Proteomes" id="UP000283587">
    <property type="component" value="Unassembled WGS sequence"/>
</dbReference>
<dbReference type="AlphaFoldDB" id="A0A419A708"/>
<dbReference type="EMBL" id="QZEW01000038">
    <property type="protein sequence ID" value="RJL15841.1"/>
    <property type="molecule type" value="Genomic_DNA"/>
</dbReference>
<protein>
    <submittedName>
        <fullName evidence="1">Uncharacterized protein</fullName>
    </submittedName>
</protein>